<evidence type="ECO:0000259" key="1">
    <source>
        <dbReference type="Pfam" id="PF01926"/>
    </source>
</evidence>
<dbReference type="Gene3D" id="3.40.50.300">
    <property type="entry name" value="P-loop containing nucleotide triphosphate hydrolases"/>
    <property type="match status" value="1"/>
</dbReference>
<dbReference type="PANTHER" id="PTHR42714:SF2">
    <property type="entry name" value="TRNA MODIFICATION GTPASE GTPBP3, MITOCHONDRIAL"/>
    <property type="match status" value="1"/>
</dbReference>
<name>A0ABV0RI87_9TELE</name>
<dbReference type="InterPro" id="IPR027368">
    <property type="entry name" value="MnmE_dom2"/>
</dbReference>
<reference evidence="2 3" key="1">
    <citation type="submission" date="2021-06" db="EMBL/GenBank/DDBJ databases">
        <authorList>
            <person name="Palmer J.M."/>
        </authorList>
    </citation>
    <scope>NUCLEOTIDE SEQUENCE [LARGE SCALE GENOMIC DNA]</scope>
    <source>
        <strain evidence="2 3">XC_2019</strain>
        <tissue evidence="2">Muscle</tissue>
    </source>
</reference>
<accession>A0ABV0RI87</accession>
<feature type="domain" description="G" evidence="1">
    <location>
        <begin position="29"/>
        <end position="52"/>
    </location>
</feature>
<dbReference type="SUPFAM" id="SSF52540">
    <property type="entry name" value="P-loop containing nucleoside triphosphate hydrolases"/>
    <property type="match status" value="1"/>
</dbReference>
<dbReference type="InterPro" id="IPR006073">
    <property type="entry name" value="GTP-bd"/>
</dbReference>
<evidence type="ECO:0000313" key="3">
    <source>
        <dbReference type="Proteomes" id="UP001434883"/>
    </source>
</evidence>
<feature type="non-terminal residue" evidence="2">
    <location>
        <position position="1"/>
    </location>
</feature>
<organism evidence="2 3">
    <name type="scientific">Xenoophorus captivus</name>
    <dbReference type="NCBI Taxonomy" id="1517983"/>
    <lineage>
        <taxon>Eukaryota</taxon>
        <taxon>Metazoa</taxon>
        <taxon>Chordata</taxon>
        <taxon>Craniata</taxon>
        <taxon>Vertebrata</taxon>
        <taxon>Euteleostomi</taxon>
        <taxon>Actinopterygii</taxon>
        <taxon>Neopterygii</taxon>
        <taxon>Teleostei</taxon>
        <taxon>Neoteleostei</taxon>
        <taxon>Acanthomorphata</taxon>
        <taxon>Ovalentaria</taxon>
        <taxon>Atherinomorphae</taxon>
        <taxon>Cyprinodontiformes</taxon>
        <taxon>Goodeidae</taxon>
        <taxon>Xenoophorus</taxon>
    </lineage>
</organism>
<dbReference type="Gene3D" id="1.20.120.430">
    <property type="entry name" value="tRNA modification GTPase MnmE domain 2"/>
    <property type="match status" value="1"/>
</dbReference>
<keyword evidence="3" id="KW-1185">Reference proteome</keyword>
<gene>
    <name evidence="2" type="primary">GTPBP3_1</name>
    <name evidence="2" type="ORF">XENOCAPTIV_011951</name>
</gene>
<dbReference type="Proteomes" id="UP001434883">
    <property type="component" value="Unassembled WGS sequence"/>
</dbReference>
<dbReference type="PANTHER" id="PTHR42714">
    <property type="entry name" value="TRNA MODIFICATION GTPASE GTPBP3"/>
    <property type="match status" value="1"/>
</dbReference>
<sequence>DISVCDLQAEIKQHLKDERRGERLRSGVHVVIAGATNAGKSSLLNTLCKSKENQNTLMSAHDEWIKLKISLV</sequence>
<evidence type="ECO:0000313" key="2">
    <source>
        <dbReference type="EMBL" id="MEQ2207411.1"/>
    </source>
</evidence>
<proteinExistence type="predicted"/>
<protein>
    <submittedName>
        <fullName evidence="2">tRNA modification GTPase gtpbp3, mitochondrial</fullName>
    </submittedName>
</protein>
<comment type="caution">
    <text evidence="2">The sequence shown here is derived from an EMBL/GenBank/DDBJ whole genome shotgun (WGS) entry which is preliminary data.</text>
</comment>
<dbReference type="EMBL" id="JAHRIN010044545">
    <property type="protein sequence ID" value="MEQ2207411.1"/>
    <property type="molecule type" value="Genomic_DNA"/>
</dbReference>
<dbReference type="Pfam" id="PF01926">
    <property type="entry name" value="MMR_HSR1"/>
    <property type="match status" value="1"/>
</dbReference>
<dbReference type="InterPro" id="IPR027417">
    <property type="entry name" value="P-loop_NTPase"/>
</dbReference>